<protein>
    <submittedName>
        <fullName evidence="4">S9 family peptidase</fullName>
    </submittedName>
</protein>
<dbReference type="GO" id="GO:0004252">
    <property type="term" value="F:serine-type endopeptidase activity"/>
    <property type="evidence" value="ECO:0007669"/>
    <property type="project" value="TreeGrafter"/>
</dbReference>
<dbReference type="SUPFAM" id="SSF53474">
    <property type="entry name" value="alpha/beta-Hydrolases"/>
    <property type="match status" value="1"/>
</dbReference>
<accession>A0A2U9P971</accession>
<evidence type="ECO:0000259" key="3">
    <source>
        <dbReference type="Pfam" id="PF00326"/>
    </source>
</evidence>
<feature type="region of interest" description="Disordered" evidence="2">
    <location>
        <begin position="82"/>
        <end position="103"/>
    </location>
</feature>
<dbReference type="Gene3D" id="3.40.50.1820">
    <property type="entry name" value="alpha/beta hydrolase"/>
    <property type="match status" value="1"/>
</dbReference>
<keyword evidence="5" id="KW-1185">Reference proteome</keyword>
<proteinExistence type="predicted"/>
<dbReference type="InterPro" id="IPR001375">
    <property type="entry name" value="Peptidase_S9_cat"/>
</dbReference>
<dbReference type="SUPFAM" id="SSF82171">
    <property type="entry name" value="DPP6 N-terminal domain-like"/>
    <property type="match status" value="1"/>
</dbReference>
<sequence>MSDTAPRYQVFRSALPEACPRDPARMVFTADADGRCEVFSWDATSRRARQVTSRPAGTFHCAVDHDAGIWWFDEDPDGHGTWRHRSFSGEGAGELPDPPGLPGLPPGLPCGLAFAADGTTAVALSDGRTATVHLGRKGHPARRLLTAPAPLTLHGIAPDGGLLAVTGADGAVTLLDPAGAVTAVPPAGAARQWCRGFRPDGGRELLLVHQTDDHYLLATWTPAAGTTVHDWCAFDTEITARWYPDSRAVLVRQDRHGRSLLHRVDLTARRRTRVPTPPGTILDAAPRPGGGLHYLWTDAAHPPVLRATDDTPLPPVTGTPPHVPGHHQDLWTPTPDGPVHTLLSLPGTAAPGRPAPLVFLVHGGPADQDRDAYDATVHSLVASGYSVARVNYRGSTGYGPRWRRAFTAGVGHTQVQDLAAVRADLLRRGLAAPDATALWGVSWGAYLVLLALGTRPGLWQAGIAVKPLADWAAAHRSSTSALRALDLRLFGGTPDEVPERYARSSPLSYAPRVTAPLLVVGATRDTKCPPDQIRSYLSALDAAGVPHEAMWLDTGHDGYDGAAHVAVLRRAMTFLRRRLTAPPGPVTPDSPGHRGSPEPPLTRRPGPARTTH</sequence>
<feature type="region of interest" description="Disordered" evidence="2">
    <location>
        <begin position="579"/>
        <end position="612"/>
    </location>
</feature>
<organism evidence="4 5">
    <name type="scientific">Streptomyces actuosus</name>
    <dbReference type="NCBI Taxonomy" id="1885"/>
    <lineage>
        <taxon>Bacteria</taxon>
        <taxon>Bacillati</taxon>
        <taxon>Actinomycetota</taxon>
        <taxon>Actinomycetes</taxon>
        <taxon>Kitasatosporales</taxon>
        <taxon>Streptomycetaceae</taxon>
        <taxon>Streptomyces</taxon>
    </lineage>
</organism>
<dbReference type="GO" id="GO:0006508">
    <property type="term" value="P:proteolysis"/>
    <property type="evidence" value="ECO:0007669"/>
    <property type="project" value="InterPro"/>
</dbReference>
<evidence type="ECO:0000256" key="2">
    <source>
        <dbReference type="SAM" id="MobiDB-lite"/>
    </source>
</evidence>
<evidence type="ECO:0000256" key="1">
    <source>
        <dbReference type="ARBA" id="ARBA00022801"/>
    </source>
</evidence>
<dbReference type="KEGG" id="sact:DMT42_30815"/>
<evidence type="ECO:0000313" key="5">
    <source>
        <dbReference type="Proteomes" id="UP000247634"/>
    </source>
</evidence>
<dbReference type="PANTHER" id="PTHR42776:SF27">
    <property type="entry name" value="DIPEPTIDYL PEPTIDASE FAMILY MEMBER 6"/>
    <property type="match status" value="1"/>
</dbReference>
<keyword evidence="1" id="KW-0378">Hydrolase</keyword>
<feature type="domain" description="Peptidase S9 prolyl oligopeptidase catalytic" evidence="3">
    <location>
        <begin position="374"/>
        <end position="579"/>
    </location>
</feature>
<evidence type="ECO:0000313" key="4">
    <source>
        <dbReference type="EMBL" id="AWT46256.1"/>
    </source>
</evidence>
<gene>
    <name evidence="4" type="ORF">DMT42_30815</name>
</gene>
<dbReference type="InterPro" id="IPR029058">
    <property type="entry name" value="AB_hydrolase_fold"/>
</dbReference>
<dbReference type="Gene3D" id="2.130.10.10">
    <property type="entry name" value="YVTN repeat-like/Quinoprotein amine dehydrogenase"/>
    <property type="match status" value="1"/>
</dbReference>
<dbReference type="PANTHER" id="PTHR42776">
    <property type="entry name" value="SERINE PEPTIDASE S9 FAMILY MEMBER"/>
    <property type="match status" value="1"/>
</dbReference>
<reference evidence="4 5" key="1">
    <citation type="submission" date="2018-06" db="EMBL/GenBank/DDBJ databases">
        <title>The complete genome sequence of a nosiheptide producer Streptomyces actuosus ATCC 25421: deducing the ability of producing a new class III lantibiotics.</title>
        <authorList>
            <person name="Liu W."/>
            <person name="Sun F."/>
            <person name="Hu Y."/>
        </authorList>
    </citation>
    <scope>NUCLEOTIDE SEQUENCE [LARGE SCALE GENOMIC DNA]</scope>
    <source>
        <strain evidence="4 5">ATCC 25421</strain>
    </source>
</reference>
<dbReference type="RefSeq" id="WP_110632571.1">
    <property type="nucleotide sequence ID" value="NZ_CP029788.1"/>
</dbReference>
<dbReference type="Pfam" id="PF00326">
    <property type="entry name" value="Peptidase_S9"/>
    <property type="match status" value="1"/>
</dbReference>
<name>A0A2U9P971_STRAS</name>
<dbReference type="EMBL" id="CP029788">
    <property type="protein sequence ID" value="AWT46256.1"/>
    <property type="molecule type" value="Genomic_DNA"/>
</dbReference>
<dbReference type="AlphaFoldDB" id="A0A2U9P971"/>
<dbReference type="Proteomes" id="UP000247634">
    <property type="component" value="Chromosome"/>
</dbReference>
<dbReference type="OrthoDB" id="128799at2"/>
<dbReference type="InterPro" id="IPR015943">
    <property type="entry name" value="WD40/YVTN_repeat-like_dom_sf"/>
</dbReference>